<reference evidence="3" key="1">
    <citation type="submission" date="2011-07" db="EMBL/GenBank/DDBJ databases">
        <authorList>
            <consortium name="Caenorhabditis brenneri Sequencing and Analysis Consortium"/>
            <person name="Wilson R.K."/>
        </authorList>
    </citation>
    <scope>NUCLEOTIDE SEQUENCE [LARGE SCALE GENOMIC DNA]</scope>
    <source>
        <strain evidence="3">PB2801</strain>
    </source>
</reference>
<dbReference type="EMBL" id="GL379807">
    <property type="protein sequence ID" value="EGT41435.1"/>
    <property type="molecule type" value="Genomic_DNA"/>
</dbReference>
<accession>G0MQK6</accession>
<organism evidence="3">
    <name type="scientific">Caenorhabditis brenneri</name>
    <name type="common">Nematode worm</name>
    <dbReference type="NCBI Taxonomy" id="135651"/>
    <lineage>
        <taxon>Eukaryota</taxon>
        <taxon>Metazoa</taxon>
        <taxon>Ecdysozoa</taxon>
        <taxon>Nematoda</taxon>
        <taxon>Chromadorea</taxon>
        <taxon>Rhabditida</taxon>
        <taxon>Rhabditina</taxon>
        <taxon>Rhabditomorpha</taxon>
        <taxon>Rhabditoidea</taxon>
        <taxon>Rhabditidae</taxon>
        <taxon>Peloderinae</taxon>
        <taxon>Caenorhabditis</taxon>
    </lineage>
</organism>
<dbReference type="InParanoid" id="G0MQK6"/>
<feature type="region of interest" description="Disordered" evidence="1">
    <location>
        <begin position="1"/>
        <end position="22"/>
    </location>
</feature>
<dbReference type="Proteomes" id="UP000008068">
    <property type="component" value="Unassembled WGS sequence"/>
</dbReference>
<sequence length="94" mass="10616">MTLAAKVRKENDQSNSSSSTVKFNDQDYVNSLRITKFNVIKGLKSSKGTKAATKLPNFTVRAHCAYDTTSEDNTWINRTLATSHWRSQSSRILF</sequence>
<keyword evidence="3" id="KW-1185">Reference proteome</keyword>
<evidence type="ECO:0000256" key="1">
    <source>
        <dbReference type="SAM" id="MobiDB-lite"/>
    </source>
</evidence>
<dbReference type="HOGENOM" id="CLU_2388145_0_0_1"/>
<name>G0MQK6_CAEBE</name>
<evidence type="ECO:0000313" key="3">
    <source>
        <dbReference type="Proteomes" id="UP000008068"/>
    </source>
</evidence>
<protein>
    <submittedName>
        <fullName evidence="2">Uncharacterized protein</fullName>
    </submittedName>
</protein>
<gene>
    <name evidence="2" type="ORF">CAEBREN_17278</name>
</gene>
<feature type="compositionally biased region" description="Polar residues" evidence="1">
    <location>
        <begin position="13"/>
        <end position="22"/>
    </location>
</feature>
<evidence type="ECO:0000313" key="2">
    <source>
        <dbReference type="EMBL" id="EGT41435.1"/>
    </source>
</evidence>
<dbReference type="AlphaFoldDB" id="G0MQK6"/>
<proteinExistence type="predicted"/>